<reference evidence="4" key="2">
    <citation type="submission" date="2021-09" db="EMBL/GenBank/DDBJ databases">
        <authorList>
            <person name="Gilroy R."/>
        </authorList>
    </citation>
    <scope>NUCLEOTIDE SEQUENCE</scope>
    <source>
        <strain evidence="4">CHK171-7178</strain>
    </source>
</reference>
<protein>
    <recommendedName>
        <fullName evidence="6">Type 4 fimbrial biogenesis protein PilX N-terminal domain-containing protein</fullName>
    </recommendedName>
</protein>
<keyword evidence="1" id="KW-0812">Transmembrane</keyword>
<evidence type="ECO:0000313" key="4">
    <source>
        <dbReference type="EMBL" id="HJF32400.1"/>
    </source>
</evidence>
<comment type="caution">
    <text evidence="4">The sequence shown here is derived from an EMBL/GenBank/DDBJ whole genome shotgun (WGS) entry which is preliminary data.</text>
</comment>
<dbReference type="InterPro" id="IPR025746">
    <property type="entry name" value="PilX_N_dom"/>
</dbReference>
<dbReference type="InterPro" id="IPR055729">
    <property type="entry name" value="DUF7305"/>
</dbReference>
<dbReference type="Pfam" id="PF23981">
    <property type="entry name" value="DUF7305"/>
    <property type="match status" value="1"/>
</dbReference>
<dbReference type="AlphaFoldDB" id="A0A921FZ56"/>
<evidence type="ECO:0000256" key="1">
    <source>
        <dbReference type="SAM" id="Phobius"/>
    </source>
</evidence>
<reference evidence="4" key="1">
    <citation type="journal article" date="2021" name="PeerJ">
        <title>Extensive microbial diversity within the chicken gut microbiome revealed by metagenomics and culture.</title>
        <authorList>
            <person name="Gilroy R."/>
            <person name="Ravi A."/>
            <person name="Getino M."/>
            <person name="Pursley I."/>
            <person name="Horton D.L."/>
            <person name="Alikhan N.F."/>
            <person name="Baker D."/>
            <person name="Gharbi K."/>
            <person name="Hall N."/>
            <person name="Watson M."/>
            <person name="Adriaenssens E.M."/>
            <person name="Foster-Nyarko E."/>
            <person name="Jarju S."/>
            <person name="Secka A."/>
            <person name="Antonio M."/>
            <person name="Oren A."/>
            <person name="Chaudhuri R.R."/>
            <person name="La Ragione R."/>
            <person name="Hildebrand F."/>
            <person name="Pallen M.J."/>
        </authorList>
    </citation>
    <scope>NUCLEOTIDE SEQUENCE</scope>
    <source>
        <strain evidence="4">CHK171-7178</strain>
    </source>
</reference>
<proteinExistence type="predicted"/>
<keyword evidence="1" id="KW-1133">Transmembrane helix</keyword>
<accession>A0A921FZ56</accession>
<sequence>MGEFQRRNHLHANNNGFTLVGVLMVLVVLSVLGISILMITSNSVKLSAGERDDQSVFYIAEAGIVERVYDINKNVTDAFGEIKAIHNNLSIKEKGEYDFVGEFYSRVISKVNLSPSTQSFESNLGNVPVASITVTQKSANPIIYEIECAGKIGNKTRTVTQELTIFLEPSMIEGPVMSGNVALYVNKTIQLGGSVTIHGNVNMKSTNPGDKILSGGASITGQVAQGVGNFIELPQFPSYPTYNIPADREIKNSNGNKTDLIKSGKLLIGNYITNGYTLSMNNNIEFKEIFLNENNTLTIDIGNATREIVVEHLNVANGHIKITGTGKLTIYVKNNITMGAASTVNSNASNVDKLKIYQKGSNPINLEGGQKIYGSLHAEAANISIKGGGGFQGDIFTGGQNIYVGGGASVNSQLFLAPNAKFTLGEGGHIKGAVIADSFIGTGGGSVTYNETSSGTGSGGAIKDYGDGSNLMKKTPLIEK</sequence>
<evidence type="ECO:0000259" key="3">
    <source>
        <dbReference type="Pfam" id="PF23981"/>
    </source>
</evidence>
<evidence type="ECO:0008006" key="6">
    <source>
        <dbReference type="Google" id="ProtNLM"/>
    </source>
</evidence>
<dbReference type="EMBL" id="DYWT01000189">
    <property type="protein sequence ID" value="HJF32400.1"/>
    <property type="molecule type" value="Genomic_DNA"/>
</dbReference>
<evidence type="ECO:0000259" key="2">
    <source>
        <dbReference type="Pfam" id="PF14341"/>
    </source>
</evidence>
<name>A0A921FZ56_SPOPS</name>
<feature type="transmembrane region" description="Helical" evidence="1">
    <location>
        <begin position="16"/>
        <end position="39"/>
    </location>
</feature>
<feature type="domain" description="DUF7305" evidence="3">
    <location>
        <begin position="294"/>
        <end position="398"/>
    </location>
</feature>
<gene>
    <name evidence="4" type="ORF">K8V56_11585</name>
</gene>
<organism evidence="4 5">
    <name type="scientific">Sporosarcina psychrophila</name>
    <name type="common">Bacillus psychrophilus</name>
    <dbReference type="NCBI Taxonomy" id="1476"/>
    <lineage>
        <taxon>Bacteria</taxon>
        <taxon>Bacillati</taxon>
        <taxon>Bacillota</taxon>
        <taxon>Bacilli</taxon>
        <taxon>Bacillales</taxon>
        <taxon>Caryophanaceae</taxon>
        <taxon>Sporosarcina</taxon>
    </lineage>
</organism>
<feature type="domain" description="Type 4 fimbrial biogenesis protein PilX N-terminal" evidence="2">
    <location>
        <begin position="16"/>
        <end position="64"/>
    </location>
</feature>
<evidence type="ECO:0000313" key="5">
    <source>
        <dbReference type="Proteomes" id="UP000698173"/>
    </source>
</evidence>
<dbReference type="Pfam" id="PF14341">
    <property type="entry name" value="PilX_N"/>
    <property type="match status" value="1"/>
</dbReference>
<keyword evidence="1" id="KW-0472">Membrane</keyword>
<dbReference type="Proteomes" id="UP000698173">
    <property type="component" value="Unassembled WGS sequence"/>
</dbReference>